<dbReference type="Pfam" id="PF04492">
    <property type="entry name" value="Phage_rep_O"/>
    <property type="match status" value="1"/>
</dbReference>
<dbReference type="InterPro" id="IPR006497">
    <property type="entry name" value="Phage_lambda_VrpO_N"/>
</dbReference>
<dbReference type="Gene3D" id="1.10.10.10">
    <property type="entry name" value="Winged helix-like DNA-binding domain superfamily/Winged helix DNA-binding domain"/>
    <property type="match status" value="1"/>
</dbReference>
<feature type="region of interest" description="Disordered" evidence="1">
    <location>
        <begin position="122"/>
        <end position="182"/>
    </location>
</feature>
<evidence type="ECO:0000256" key="1">
    <source>
        <dbReference type="SAM" id="MobiDB-lite"/>
    </source>
</evidence>
<evidence type="ECO:0000313" key="3">
    <source>
        <dbReference type="EMBL" id="XBO69196.1"/>
    </source>
</evidence>
<proteinExistence type="predicted"/>
<organism evidence="3">
    <name type="scientific">Halomonas sp. RT37</name>
    <dbReference type="NCBI Taxonomy" id="2950872"/>
    <lineage>
        <taxon>Bacteria</taxon>
        <taxon>Pseudomonadati</taxon>
        <taxon>Pseudomonadota</taxon>
        <taxon>Gammaproteobacteria</taxon>
        <taxon>Oceanospirillales</taxon>
        <taxon>Halomonadaceae</taxon>
        <taxon>Halomonas</taxon>
    </lineage>
</organism>
<sequence length="292" mass="32876">MTDTAQIFQFPSAPEAPREKRGPQVEDGYTRIANDLLDALCQADFTSREFKVVHFVIRQTYGWNDKAKRMASTFIAGGTGLHESDCSKVLNELIRRKVVIRHGGSRSPISLNKHFGEWLASEQGKKTPPVKRPESGQDALAQSGQDALAKKDRKDTPTSNEVEATANAETVPKKRSVSSALPSCPHGDLLDLWAEIMPDKRQPIRSMWSKGARSKNLAARWKQGFSIKHEQTGEPLYTDTESGIAWWGKFFAFLRKSDFLMRDDSRFFGLDWIAKAENFEKIMELKYHGGDA</sequence>
<dbReference type="NCBIfam" id="TIGR01610">
    <property type="entry name" value="phage_O_Nterm"/>
    <property type="match status" value="1"/>
</dbReference>
<reference evidence="3" key="1">
    <citation type="submission" date="2022-06" db="EMBL/GenBank/DDBJ databases">
        <title>A novel DMS-producing enzyme.</title>
        <authorList>
            <person name="Zhang Y."/>
        </authorList>
    </citation>
    <scope>NUCLEOTIDE SEQUENCE</scope>
    <source>
        <strain evidence="3">RT37</strain>
    </source>
</reference>
<dbReference type="InterPro" id="IPR036388">
    <property type="entry name" value="WH-like_DNA-bd_sf"/>
</dbReference>
<name>A0AAU7KCB8_9GAMM</name>
<dbReference type="AlphaFoldDB" id="A0AAU7KCB8"/>
<protein>
    <submittedName>
        <fullName evidence="3">Replication protein</fullName>
    </submittedName>
</protein>
<gene>
    <name evidence="3" type="ORF">NFG58_11165</name>
</gene>
<evidence type="ECO:0000259" key="2">
    <source>
        <dbReference type="Pfam" id="PF04492"/>
    </source>
</evidence>
<dbReference type="RefSeq" id="WP_306168810.1">
    <property type="nucleotide sequence ID" value="NZ_CP098827.1"/>
</dbReference>
<accession>A0AAU7KCB8</accession>
<dbReference type="GO" id="GO:0006260">
    <property type="term" value="P:DNA replication"/>
    <property type="evidence" value="ECO:0007669"/>
    <property type="project" value="InterPro"/>
</dbReference>
<dbReference type="EMBL" id="CP098827">
    <property type="protein sequence ID" value="XBO69196.1"/>
    <property type="molecule type" value="Genomic_DNA"/>
</dbReference>
<feature type="domain" description="Bacteriophage lambda Replication protein O N-terminal" evidence="2">
    <location>
        <begin position="24"/>
        <end position="118"/>
    </location>
</feature>